<dbReference type="InterPro" id="IPR050872">
    <property type="entry name" value="PPR_P_subfamily"/>
</dbReference>
<dbReference type="PANTHER" id="PTHR46128:SF307">
    <property type="entry name" value="PENTACOTRIPEPTIDE-REPEAT REGION OF PRORP DOMAIN-CONTAINING PROTEIN"/>
    <property type="match status" value="1"/>
</dbReference>
<dbReference type="EnsemblPlants" id="MELO3C004015.2.1">
    <property type="protein sequence ID" value="MELO3C004015.2.1"/>
    <property type="gene ID" value="MELO3C004015.2"/>
</dbReference>
<evidence type="ECO:0000313" key="4">
    <source>
        <dbReference type="EnsemblPlants" id="MELO3C004015.2.1"/>
    </source>
</evidence>
<reference evidence="4" key="1">
    <citation type="submission" date="2023-03" db="UniProtKB">
        <authorList>
            <consortium name="EnsemblPlants"/>
        </authorList>
    </citation>
    <scope>IDENTIFICATION</scope>
</reference>
<dbReference type="Gene3D" id="1.25.40.10">
    <property type="entry name" value="Tetratricopeptide repeat domain"/>
    <property type="match status" value="1"/>
</dbReference>
<evidence type="ECO:0008006" key="5">
    <source>
        <dbReference type="Google" id="ProtNLM"/>
    </source>
</evidence>
<sequence length="115" mass="13065">MEQMIKNDVGIDMTFYNTFINFYCKEGKLEAAYKLLDEIESRGLECDDCTHSIITNGLCRVCNIEGAMRHLNCVYTTGFASNVALNCLIDRLCKAGQINRAIRLFESMEARDSFT</sequence>
<organism evidence="4">
    <name type="scientific">Cucumis melo</name>
    <name type="common">Muskmelon</name>
    <dbReference type="NCBI Taxonomy" id="3656"/>
    <lineage>
        <taxon>Eukaryota</taxon>
        <taxon>Viridiplantae</taxon>
        <taxon>Streptophyta</taxon>
        <taxon>Embryophyta</taxon>
        <taxon>Tracheophyta</taxon>
        <taxon>Spermatophyta</taxon>
        <taxon>Magnoliopsida</taxon>
        <taxon>eudicotyledons</taxon>
        <taxon>Gunneridae</taxon>
        <taxon>Pentapetalae</taxon>
        <taxon>rosids</taxon>
        <taxon>fabids</taxon>
        <taxon>Cucurbitales</taxon>
        <taxon>Cucurbitaceae</taxon>
        <taxon>Benincaseae</taxon>
        <taxon>Cucumis</taxon>
    </lineage>
</organism>
<evidence type="ECO:0000256" key="3">
    <source>
        <dbReference type="PROSITE-ProRule" id="PRU00708"/>
    </source>
</evidence>
<dbReference type="Gramene" id="MELO3C004015.2.1">
    <property type="protein sequence ID" value="MELO3C004015.2.1"/>
    <property type="gene ID" value="MELO3C004015.2"/>
</dbReference>
<proteinExistence type="inferred from homology"/>
<keyword evidence="2" id="KW-0677">Repeat</keyword>
<dbReference type="InterPro" id="IPR002885">
    <property type="entry name" value="PPR_rpt"/>
</dbReference>
<comment type="similarity">
    <text evidence="1">Belongs to the PPR family. P subfamily.</text>
</comment>
<dbReference type="PROSITE" id="PS51375">
    <property type="entry name" value="PPR"/>
    <property type="match status" value="2"/>
</dbReference>
<evidence type="ECO:0000256" key="2">
    <source>
        <dbReference type="ARBA" id="ARBA00022737"/>
    </source>
</evidence>
<dbReference type="Pfam" id="PF12854">
    <property type="entry name" value="PPR_1"/>
    <property type="match status" value="1"/>
</dbReference>
<dbReference type="InterPro" id="IPR011990">
    <property type="entry name" value="TPR-like_helical_dom_sf"/>
</dbReference>
<feature type="repeat" description="PPR" evidence="3">
    <location>
        <begin position="81"/>
        <end position="115"/>
    </location>
</feature>
<accession>A0A9I9CIF3</accession>
<dbReference type="Pfam" id="PF13041">
    <property type="entry name" value="PPR_2"/>
    <property type="match status" value="1"/>
</dbReference>
<protein>
    <recommendedName>
        <fullName evidence="5">Pentatricopeptide repeat-containing protein</fullName>
    </recommendedName>
</protein>
<evidence type="ECO:0000256" key="1">
    <source>
        <dbReference type="ARBA" id="ARBA00007626"/>
    </source>
</evidence>
<feature type="repeat" description="PPR" evidence="3">
    <location>
        <begin position="12"/>
        <end position="46"/>
    </location>
</feature>
<dbReference type="AlphaFoldDB" id="A0A9I9CIF3"/>
<name>A0A9I9CIF3_CUCME</name>
<dbReference type="PANTHER" id="PTHR46128">
    <property type="entry name" value="MITOCHONDRIAL GROUP I INTRON SPLICING FACTOR CCM1"/>
    <property type="match status" value="1"/>
</dbReference>
<dbReference type="NCBIfam" id="TIGR00756">
    <property type="entry name" value="PPR"/>
    <property type="match status" value="2"/>
</dbReference>